<evidence type="ECO:0000313" key="3">
    <source>
        <dbReference type="Proteomes" id="UP000596739"/>
    </source>
</evidence>
<proteinExistence type="predicted"/>
<keyword evidence="3" id="KW-1185">Reference proteome</keyword>
<feature type="transmembrane region" description="Helical" evidence="1">
    <location>
        <begin position="301"/>
        <end position="322"/>
    </location>
</feature>
<comment type="caution">
    <text evidence="2">The sequence shown here is derived from an EMBL/GenBank/DDBJ whole genome shotgun (WGS) entry which is preliminary data.</text>
</comment>
<dbReference type="InterPro" id="IPR039672">
    <property type="entry name" value="MFS_2"/>
</dbReference>
<feature type="transmembrane region" description="Helical" evidence="1">
    <location>
        <begin position="178"/>
        <end position="199"/>
    </location>
</feature>
<protein>
    <submittedName>
        <fullName evidence="2">MFS transporter</fullName>
    </submittedName>
</protein>
<dbReference type="Pfam" id="PF13347">
    <property type="entry name" value="MFS_2"/>
    <property type="match status" value="1"/>
</dbReference>
<feature type="transmembrane region" description="Helical" evidence="1">
    <location>
        <begin position="211"/>
        <end position="232"/>
    </location>
</feature>
<feature type="transmembrane region" description="Helical" evidence="1">
    <location>
        <begin position="72"/>
        <end position="97"/>
    </location>
</feature>
<keyword evidence="1" id="KW-1133">Transmembrane helix</keyword>
<dbReference type="Gene3D" id="1.20.1250.20">
    <property type="entry name" value="MFS general substrate transporter like domains"/>
    <property type="match status" value="1"/>
</dbReference>
<feature type="transmembrane region" description="Helical" evidence="1">
    <location>
        <begin position="402"/>
        <end position="422"/>
    </location>
</feature>
<keyword evidence="1" id="KW-0812">Transmembrane</keyword>
<dbReference type="InterPro" id="IPR036259">
    <property type="entry name" value="MFS_trans_sf"/>
</dbReference>
<evidence type="ECO:0000313" key="2">
    <source>
        <dbReference type="EMBL" id="MBK1809984.1"/>
    </source>
</evidence>
<sequence length="524" mass="58440">MKTESYRKQLMEAKIFDSKIKSIDVTGAEKWFGYLVGPAGFALLNALIMGYINIYYTDVLKLTDPKVFKYGVIFLTIFPLASRLFDGVMNLIMGIILDRTRSKQGKARPWILISAPFITLSGILMFTIPKASITVQLVWIVISFNLYFGMASVMYIAGHNLMVPLSTRNTSQRGTLSVISNIANTVITGIIVALIFPMIVMPMIGADKGKWIMLMSIVSIIALPLIFIEYYFTRERITEESMSVVSEQKLSVKQQIKAVMTNKYWLLLAAYQLIFNFGAILKNTSLIYYCNYVLGSYNDGITQTMISVVGGFPMGVGMLAILPLVKRFGNRNVTLAGFVLSVVGGVICWMFPTNMILVLTGQFIKNLGIVPCGFVFVALFADVLDHIEWKSNIRCDGISSSIMIFIMTISSGLSASLFNLMLGKSGKYIAPVYNAVTGVTQGFTQPDSIKNVFTFSFVGVEVVAHIILILILIFFNLEKEMPRVQSEIKERQKSACEAKGEAWIDAEERARLEQEEADDEVKRI</sequence>
<feature type="transmembrane region" description="Helical" evidence="1">
    <location>
        <begin position="334"/>
        <end position="357"/>
    </location>
</feature>
<feature type="transmembrane region" description="Helical" evidence="1">
    <location>
        <begin position="264"/>
        <end position="281"/>
    </location>
</feature>
<feature type="transmembrane region" description="Helical" evidence="1">
    <location>
        <begin position="363"/>
        <end position="381"/>
    </location>
</feature>
<feature type="transmembrane region" description="Helical" evidence="1">
    <location>
        <begin position="31"/>
        <end position="52"/>
    </location>
</feature>
<gene>
    <name evidence="2" type="ORF">JHL18_04920</name>
</gene>
<evidence type="ECO:0000256" key="1">
    <source>
        <dbReference type="SAM" id="Phobius"/>
    </source>
</evidence>
<accession>A0ABS1EKV3</accession>
<feature type="transmembrane region" description="Helical" evidence="1">
    <location>
        <begin position="452"/>
        <end position="475"/>
    </location>
</feature>
<dbReference type="PANTHER" id="PTHR11328">
    <property type="entry name" value="MAJOR FACILITATOR SUPERFAMILY DOMAIN-CONTAINING PROTEIN"/>
    <property type="match status" value="1"/>
</dbReference>
<organism evidence="2 3">
    <name type="scientific">Clostridium yunnanense</name>
    <dbReference type="NCBI Taxonomy" id="2800325"/>
    <lineage>
        <taxon>Bacteria</taxon>
        <taxon>Bacillati</taxon>
        <taxon>Bacillota</taxon>
        <taxon>Clostridia</taxon>
        <taxon>Eubacteriales</taxon>
        <taxon>Clostridiaceae</taxon>
        <taxon>Clostridium</taxon>
    </lineage>
</organism>
<name>A0ABS1EKV3_9CLOT</name>
<feature type="transmembrane region" description="Helical" evidence="1">
    <location>
        <begin position="109"/>
        <end position="128"/>
    </location>
</feature>
<dbReference type="RefSeq" id="WP_200266706.1">
    <property type="nucleotide sequence ID" value="NZ_JAENHN010000010.1"/>
</dbReference>
<dbReference type="Proteomes" id="UP000596739">
    <property type="component" value="Unassembled WGS sequence"/>
</dbReference>
<keyword evidence="1" id="KW-0472">Membrane</keyword>
<dbReference type="PANTHER" id="PTHR11328:SF24">
    <property type="entry name" value="MAJOR FACILITATOR SUPERFAMILY (MFS) PROFILE DOMAIN-CONTAINING PROTEIN"/>
    <property type="match status" value="1"/>
</dbReference>
<dbReference type="EMBL" id="JAENHN010000010">
    <property type="protein sequence ID" value="MBK1809984.1"/>
    <property type="molecule type" value="Genomic_DNA"/>
</dbReference>
<dbReference type="SUPFAM" id="SSF103473">
    <property type="entry name" value="MFS general substrate transporter"/>
    <property type="match status" value="1"/>
</dbReference>
<reference evidence="3" key="1">
    <citation type="submission" date="2021-01" db="EMBL/GenBank/DDBJ databases">
        <title>Genome public.</title>
        <authorList>
            <person name="Liu C."/>
            <person name="Sun Q."/>
        </authorList>
    </citation>
    <scope>NUCLEOTIDE SEQUENCE [LARGE SCALE GENOMIC DNA]</scope>
    <source>
        <strain evidence="3">YIM B02505</strain>
    </source>
</reference>
<feature type="transmembrane region" description="Helical" evidence="1">
    <location>
        <begin position="134"/>
        <end position="157"/>
    </location>
</feature>